<feature type="domain" description="BFN" evidence="1">
    <location>
        <begin position="1"/>
        <end position="129"/>
    </location>
</feature>
<gene>
    <name evidence="2" type="ORF">BHE16_03415</name>
    <name evidence="3" type="ORF">HD598_000452</name>
</gene>
<dbReference type="GO" id="GO:0004518">
    <property type="term" value="F:nuclease activity"/>
    <property type="evidence" value="ECO:0007669"/>
    <property type="project" value="InterPro"/>
</dbReference>
<keyword evidence="4" id="KW-1185">Reference proteome</keyword>
<evidence type="ECO:0000313" key="4">
    <source>
        <dbReference type="Proteomes" id="UP000183530"/>
    </source>
</evidence>
<protein>
    <recommendedName>
        <fullName evidence="1">BFN domain-containing protein</fullName>
    </recommendedName>
</protein>
<dbReference type="EMBL" id="JACHDR010000001">
    <property type="protein sequence ID" value="MBB5511765.1"/>
    <property type="molecule type" value="Genomic_DNA"/>
</dbReference>
<dbReference type="STRING" id="556325.BHE16_03415"/>
<dbReference type="Pfam" id="PF02577">
    <property type="entry name" value="BFN_dom"/>
    <property type="match status" value="1"/>
</dbReference>
<dbReference type="PANTHER" id="PTHR15160:SF1">
    <property type="entry name" value="VON HIPPEL-LINDAU DISEASE TUMOR SUPPRESSOR"/>
    <property type="match status" value="1"/>
</dbReference>
<dbReference type="SUPFAM" id="SSF103256">
    <property type="entry name" value="Hypothetical protein TM0160"/>
    <property type="match status" value="1"/>
</dbReference>
<dbReference type="KEGG" id="nae:BHE16_03415"/>
<reference evidence="3 5" key="2">
    <citation type="submission" date="2020-08" db="EMBL/GenBank/DDBJ databases">
        <title>Sequencing the genomes of 1000 actinobacteria strains.</title>
        <authorList>
            <person name="Klenk H.-P."/>
        </authorList>
    </citation>
    <scope>NUCLEOTIDE SEQUENCE [LARGE SCALE GENOMIC DNA]</scope>
    <source>
        <strain evidence="3 5">DSM 105783</strain>
    </source>
</reference>
<evidence type="ECO:0000259" key="1">
    <source>
        <dbReference type="PROSITE" id="PS51658"/>
    </source>
</evidence>
<evidence type="ECO:0000313" key="3">
    <source>
        <dbReference type="EMBL" id="MBB5511765.1"/>
    </source>
</evidence>
<dbReference type="PROSITE" id="PS51658">
    <property type="entry name" value="BFN"/>
    <property type="match status" value="1"/>
</dbReference>
<accession>A0A1L2ZMH9</accession>
<dbReference type="Proteomes" id="UP000183530">
    <property type="component" value="Chromosome"/>
</dbReference>
<proteinExistence type="predicted"/>
<organism evidence="2 4">
    <name type="scientific">Neomicrococcus aestuarii</name>
    <dbReference type="NCBI Taxonomy" id="556325"/>
    <lineage>
        <taxon>Bacteria</taxon>
        <taxon>Bacillati</taxon>
        <taxon>Actinomycetota</taxon>
        <taxon>Actinomycetes</taxon>
        <taxon>Micrococcales</taxon>
        <taxon>Micrococcaceae</taxon>
        <taxon>Neomicrococcus</taxon>
    </lineage>
</organism>
<evidence type="ECO:0000313" key="5">
    <source>
        <dbReference type="Proteomes" id="UP000580797"/>
    </source>
</evidence>
<dbReference type="PANTHER" id="PTHR15160">
    <property type="entry name" value="VON HIPPEL-LINDAU PROTEIN"/>
    <property type="match status" value="1"/>
</dbReference>
<dbReference type="Proteomes" id="UP000580797">
    <property type="component" value="Unassembled WGS sequence"/>
</dbReference>
<dbReference type="RefSeq" id="WP_071893708.1">
    <property type="nucleotide sequence ID" value="NZ_BAAARH010000006.1"/>
</dbReference>
<dbReference type="AlphaFoldDB" id="A0A1L2ZMH9"/>
<sequence>MIPVSITGVRVELPSTQPVVLVGEIEGNRQIPIWIGAPEASAIAMAQQGIETERPLTHDLFINTLAATGVSIDRVEINRVEGAVFYSSLVLSNGSRIDARTSDALALSLRAGAPVFCDESVMEETGIVPERVDDDVIEDEEKLKEFREFLDTIDPEDFAS</sequence>
<reference evidence="2 4" key="1">
    <citation type="submission" date="2016-11" db="EMBL/GenBank/DDBJ databases">
        <title>Genome sequencing of Zhihengliuella aestuarii B18 antagonistic to Plasmodiophora brassicae.</title>
        <authorList>
            <person name="Luo Y."/>
        </authorList>
    </citation>
    <scope>NUCLEOTIDE SEQUENCE [LARGE SCALE GENOMIC DNA]</scope>
    <source>
        <strain evidence="2 4">B18</strain>
    </source>
</reference>
<name>A0A1L2ZMH9_9MICC</name>
<dbReference type="EMBL" id="CP018135">
    <property type="protein sequence ID" value="APF40228.1"/>
    <property type="molecule type" value="Genomic_DNA"/>
</dbReference>
<dbReference type="Gene3D" id="3.10.690.10">
    <property type="entry name" value="Bifunctional nuclease domain"/>
    <property type="match status" value="1"/>
</dbReference>
<evidence type="ECO:0000313" key="2">
    <source>
        <dbReference type="EMBL" id="APF40228.1"/>
    </source>
</evidence>
<dbReference type="InterPro" id="IPR003729">
    <property type="entry name" value="Bi_nuclease_dom"/>
</dbReference>
<dbReference type="OrthoDB" id="9788698at2"/>
<dbReference type="InterPro" id="IPR036104">
    <property type="entry name" value="BFN_sf"/>
</dbReference>